<name>A0A9W9A8A9_9AGAR</name>
<keyword evidence="9" id="KW-0472">Membrane</keyword>
<comment type="catalytic activity">
    <reaction evidence="11">
        <text>a 1,2-diacyl-sn-glycero-3-phosphoethanolamine(in) = a 1,2-diacyl-sn-glycero-3-phosphoethanolamine(out)</text>
        <dbReference type="Rhea" id="RHEA:38895"/>
        <dbReference type="ChEBI" id="CHEBI:64612"/>
    </reaction>
</comment>
<evidence type="ECO:0000313" key="15">
    <source>
        <dbReference type="Proteomes" id="UP001150238"/>
    </source>
</evidence>
<comment type="caution">
    <text evidence="14">The sequence shown here is derived from an EMBL/GenBank/DDBJ whole genome shotgun (WGS) entry which is preliminary data.</text>
</comment>
<reference evidence="14" key="2">
    <citation type="journal article" date="2023" name="Proc. Natl. Acad. Sci. U.S.A.">
        <title>A global phylogenomic analysis of the shiitake genus Lentinula.</title>
        <authorList>
            <person name="Sierra-Patev S."/>
            <person name="Min B."/>
            <person name="Naranjo-Ortiz M."/>
            <person name="Looney B."/>
            <person name="Konkel Z."/>
            <person name="Slot J.C."/>
            <person name="Sakamoto Y."/>
            <person name="Steenwyk J.L."/>
            <person name="Rokas A."/>
            <person name="Carro J."/>
            <person name="Camarero S."/>
            <person name="Ferreira P."/>
            <person name="Molpeceres G."/>
            <person name="Ruiz-Duenas F.J."/>
            <person name="Serrano A."/>
            <person name="Henrissat B."/>
            <person name="Drula E."/>
            <person name="Hughes K.W."/>
            <person name="Mata J.L."/>
            <person name="Ishikawa N.K."/>
            <person name="Vargas-Isla R."/>
            <person name="Ushijima S."/>
            <person name="Smith C.A."/>
            <person name="Donoghue J."/>
            <person name="Ahrendt S."/>
            <person name="Andreopoulos W."/>
            <person name="He G."/>
            <person name="LaButti K."/>
            <person name="Lipzen A."/>
            <person name="Ng V."/>
            <person name="Riley R."/>
            <person name="Sandor L."/>
            <person name="Barry K."/>
            <person name="Martinez A.T."/>
            <person name="Xiao Y."/>
            <person name="Gibbons J.G."/>
            <person name="Terashima K."/>
            <person name="Grigoriev I.V."/>
            <person name="Hibbett D."/>
        </authorList>
    </citation>
    <scope>NUCLEOTIDE SEQUENCE</scope>
    <source>
        <strain evidence="14">Sp2 HRB7682 ss15</strain>
    </source>
</reference>
<dbReference type="GO" id="GO:0006869">
    <property type="term" value="P:lipid transport"/>
    <property type="evidence" value="ECO:0007669"/>
    <property type="project" value="UniProtKB-KW"/>
</dbReference>
<evidence type="ECO:0000256" key="9">
    <source>
        <dbReference type="ARBA" id="ARBA00023136"/>
    </source>
</evidence>
<evidence type="ECO:0000256" key="4">
    <source>
        <dbReference type="ARBA" id="ARBA00018070"/>
    </source>
</evidence>
<feature type="region of interest" description="Disordered" evidence="13">
    <location>
        <begin position="630"/>
        <end position="658"/>
    </location>
</feature>
<dbReference type="Proteomes" id="UP001150238">
    <property type="component" value="Unassembled WGS sequence"/>
</dbReference>
<evidence type="ECO:0000256" key="1">
    <source>
        <dbReference type="ARBA" id="ARBA00004406"/>
    </source>
</evidence>
<evidence type="ECO:0000256" key="11">
    <source>
        <dbReference type="ARBA" id="ARBA00024615"/>
    </source>
</evidence>
<keyword evidence="8" id="KW-0445">Lipid transport</keyword>
<feature type="compositionally biased region" description="Polar residues" evidence="13">
    <location>
        <begin position="1542"/>
        <end position="1561"/>
    </location>
</feature>
<keyword evidence="6" id="KW-0256">Endoplasmic reticulum</keyword>
<dbReference type="InterPro" id="IPR026849">
    <property type="entry name" value="ATG2"/>
</dbReference>
<organism evidence="14 15">
    <name type="scientific">Lentinula lateritia</name>
    <dbReference type="NCBI Taxonomy" id="40482"/>
    <lineage>
        <taxon>Eukaryota</taxon>
        <taxon>Fungi</taxon>
        <taxon>Dikarya</taxon>
        <taxon>Basidiomycota</taxon>
        <taxon>Agaricomycotina</taxon>
        <taxon>Agaricomycetes</taxon>
        <taxon>Agaricomycetidae</taxon>
        <taxon>Agaricales</taxon>
        <taxon>Marasmiineae</taxon>
        <taxon>Omphalotaceae</taxon>
        <taxon>Lentinula</taxon>
    </lineage>
</organism>
<dbReference type="GO" id="GO:0005789">
    <property type="term" value="C:endoplasmic reticulum membrane"/>
    <property type="evidence" value="ECO:0007669"/>
    <property type="project" value="UniProtKB-SubCell"/>
</dbReference>
<dbReference type="GO" id="GO:0061723">
    <property type="term" value="P:glycophagy"/>
    <property type="evidence" value="ECO:0007669"/>
    <property type="project" value="TreeGrafter"/>
</dbReference>
<dbReference type="EMBL" id="JANVFS010000022">
    <property type="protein sequence ID" value="KAJ4475194.1"/>
    <property type="molecule type" value="Genomic_DNA"/>
</dbReference>
<feature type="compositionally biased region" description="Low complexity" evidence="13">
    <location>
        <begin position="298"/>
        <end position="317"/>
    </location>
</feature>
<feature type="region of interest" description="Disordered" evidence="13">
    <location>
        <begin position="726"/>
        <end position="750"/>
    </location>
</feature>
<feature type="region of interest" description="Disordered" evidence="13">
    <location>
        <begin position="285"/>
        <end position="320"/>
    </location>
</feature>
<feature type="compositionally biased region" description="Polar residues" evidence="13">
    <location>
        <begin position="726"/>
        <end position="737"/>
    </location>
</feature>
<evidence type="ECO:0000313" key="14">
    <source>
        <dbReference type="EMBL" id="KAJ4475194.1"/>
    </source>
</evidence>
<sequence>MSWFSSWLPSLPSISSFAVPSSIQRRFISFVLKRSLGHLLKPGQLDVEQIDSQIGSGYVQVNDLQLDNNAINSIVSQSGLPLELVDSSLASVTARIPWPNPLTSTLGFSLSSLHVTLRVIPVQESTNHTDINLSESVASYAESFIQDELTPREEANLRESFRYDPSASLHHEPDDENVPGGLNPFRDLSEEEELADMDPDGVSLFATLIERLLAKFEFDATDTKVTILHPQSSRLSLSIADINYRTETPSNANITDGFERAGESRTVSISGITLSGCDLRPHSAVPLSPDRLSFEGTPSYSLTPRSPSPSSSSSSSSMDEQVQWTMSQSLAFLPPRPGSPASSVASSIYQSAISGHASYAEHTGRIEESLSSPASASKHDLDHVKEADDEVFLSFGVDPVIIKLTTPSLRGRTPLQTVLEELHISVDIGIISCALRPWHVPSVVRLVDAIMPSRVSLTPKPSNASTSQFSLGTDKRLSLNVKAVVVLLLASSSNGASSSSSLGGYFSRPRVPPSLSEGYLRLFLDNLSATASNVTMNSKAPQPDSGSGSQTSTLTFSLSLNEISVFASRLSSNNNEVEVLAFPLMITDPLLPSQHISEHKHPDPSSEFPILLDFDVMDWTTEAACKHGMKPSAWRTKQKQNKASHSSHAPPPATDRDSLIPVLTVKGERQSLEKPLHKGKLLKNDIRAEFSPLQFFVDLRHLFGATNINSYVDELMSALKSPGATQLETEMNGSGSDNDGDTPPATPRVNRYHNIPAEHEEERRSLEKLVLQDLDLDLDYRQIPTSKDFKHSGAAKPVTRRSQKKNTNVVVQFPFIRTNIRCSSNYNQPSRSGAVVVDIQDLALTNRQIPTSRRTASFESPSSTRRLKPAGNVILTSEFRRLVIASSSAGSPKASVVVSLGHLHNEEASDRPESQALLPRFVLSQFSQALNSTTMITLSLPSLLVSMDKDSFDALQYWADDASQLVQKSSGYSDSDGDTEKPTSRDSSLIGSHYFAKSNTSSEVTSLASNPRELKTIITVQVFVVETFCRIHLPRLAEQPMNIRPFDMMASDIDVSIQIRPEGRDETTATVKLMNLLINDHTGQGTIHTLLSLTKPRDLRLPPQPLLKLRFTSVILPETIAKESRIRLHLWGFTYQLFTDVSWISDITLFANAPPGAFETVVPSERTKITLRVVDGSMKVLAPTHSGALVLHIGDLDFSTDLIGESPELEFMLRIHTAALLAIDDLAEFHASPTSSEGFLFWKKCGFVLLSEIMNVMLSFKALKSTTAPDTRVVIQNLGLRLHLCADTMSAISVFISDLVTALNPTSEHQTPKPKRKPMVISEEQHNARGIMSSVDNFAFKKLPEIGPAPDMIYDDLPRNPDYLDESFGAAGGLRELREEDLNDFDDEEVIPTPSSDEDINGVVSRLGGETIRILRPEGLQLVESHFDSLPPITENSPTNMGDTTLHVEVHNADINVFLYDGYDWSTTRRTIENEVKEMRKRLAKIRQLVAKGQTQQFAGEETSALLFNSVYIGLKEDTDELDSNALIAAIDEELKEDIDTATESSWQSLPVPSQPKTSAPATRLNGKRLARAKSPSIEFRISGLDADIAQYHPDDPLVSRVFATMKDLEILDHIKSSTWKKFLTALRSDSRGNVRETDSNMVKVELRTVRPVVNDPSEEARLKAKILPLRLHVDQDALDFLKKFFSFTDPTRPSTPTDPDGGIYFQLAEIFPVDLKLDYKPRRVDYRALKEGKTIELMNFFHFDGAEMTLRHITLSGITGWPRLGELLNDLWTPDVKATQLVDVISGVAPIRSVVNVGSGIADLILLPIAQYKKDGRIVRGVQKGTTAFVKSTAIEAIKLGAKLATGTQVILEQAEGVLGPQFKYPITTETLRSPNFGDDLLDIGFGGSSDEEENALDLISKYADQPTNVKEGVQSAYKSLQRNLNSAAQTILAVPMEVYERSGNEGPVRSVIRAVPIAVLKPMIGASEAVSKTLLGLHNTLDPNLRHENDAKYKHR</sequence>
<protein>
    <recommendedName>
        <fullName evidence="4">Autophagy-related protein 2</fullName>
    </recommendedName>
</protein>
<comment type="catalytic activity">
    <reaction evidence="10">
        <text>a 1,2-diacyl-sn-glycero-3-phospho-L-serine(in) = a 1,2-diacyl-sn-glycero-3-phospho-L-serine(out)</text>
        <dbReference type="Rhea" id="RHEA:38663"/>
        <dbReference type="ChEBI" id="CHEBI:57262"/>
    </reaction>
</comment>
<evidence type="ECO:0000256" key="7">
    <source>
        <dbReference type="ARBA" id="ARBA00023006"/>
    </source>
</evidence>
<dbReference type="GO" id="GO:0034045">
    <property type="term" value="C:phagophore assembly site membrane"/>
    <property type="evidence" value="ECO:0007669"/>
    <property type="project" value="UniProtKB-SubCell"/>
</dbReference>
<dbReference type="PANTHER" id="PTHR13190">
    <property type="entry name" value="AUTOPHAGY-RELATED 2, ISOFORM A"/>
    <property type="match status" value="1"/>
</dbReference>
<keyword evidence="5" id="KW-0813">Transport</keyword>
<gene>
    <name evidence="14" type="ORF">C8J55DRAFT_123878</name>
</gene>
<dbReference type="GO" id="GO:0043495">
    <property type="term" value="F:protein-membrane adaptor activity"/>
    <property type="evidence" value="ECO:0007669"/>
    <property type="project" value="TreeGrafter"/>
</dbReference>
<dbReference type="GO" id="GO:0000045">
    <property type="term" value="P:autophagosome assembly"/>
    <property type="evidence" value="ECO:0007669"/>
    <property type="project" value="TreeGrafter"/>
</dbReference>
<evidence type="ECO:0000256" key="3">
    <source>
        <dbReference type="ARBA" id="ARBA00009714"/>
    </source>
</evidence>
<comment type="subcellular location">
    <subcellularLocation>
        <location evidence="1">Endoplasmic reticulum membrane</location>
        <topology evidence="1">Peripheral membrane protein</topology>
    </subcellularLocation>
    <subcellularLocation>
        <location evidence="2">Preautophagosomal structure membrane</location>
        <topology evidence="2">Peripheral membrane protein</topology>
    </subcellularLocation>
</comment>
<evidence type="ECO:0000256" key="2">
    <source>
        <dbReference type="ARBA" id="ARBA00004623"/>
    </source>
</evidence>
<reference evidence="14" key="1">
    <citation type="submission" date="2022-08" db="EMBL/GenBank/DDBJ databases">
        <authorList>
            <consortium name="DOE Joint Genome Institute"/>
            <person name="Min B."/>
            <person name="Riley R."/>
            <person name="Sierra-Patev S."/>
            <person name="Naranjo-Ortiz M."/>
            <person name="Looney B."/>
            <person name="Konkel Z."/>
            <person name="Slot J.C."/>
            <person name="Sakamoto Y."/>
            <person name="Steenwyk J.L."/>
            <person name="Rokas A."/>
            <person name="Carro J."/>
            <person name="Camarero S."/>
            <person name="Ferreira P."/>
            <person name="Molpeceres G."/>
            <person name="Ruiz-Duenas F.J."/>
            <person name="Serrano A."/>
            <person name="Henrissat B."/>
            <person name="Drula E."/>
            <person name="Hughes K.W."/>
            <person name="Mata J.L."/>
            <person name="Ishikawa N.K."/>
            <person name="Vargas-Isla R."/>
            <person name="Ushijima S."/>
            <person name="Smith C.A."/>
            <person name="Ahrendt S."/>
            <person name="Andreopoulos W."/>
            <person name="He G."/>
            <person name="Labutti K."/>
            <person name="Lipzen A."/>
            <person name="Ng V."/>
            <person name="Sandor L."/>
            <person name="Barry K."/>
            <person name="Martinez A.T."/>
            <person name="Xiao Y."/>
            <person name="Gibbons J.G."/>
            <person name="Terashima K."/>
            <person name="Hibbett D.S."/>
            <person name="Grigoriev I.V."/>
        </authorList>
    </citation>
    <scope>NUCLEOTIDE SEQUENCE</scope>
    <source>
        <strain evidence="14">Sp2 HRB7682 ss15</strain>
    </source>
</reference>
<comment type="similarity">
    <text evidence="3">Belongs to the ATG2 family.</text>
</comment>
<dbReference type="PANTHER" id="PTHR13190:SF1">
    <property type="entry name" value="AUTOPHAGY-RELATED 2, ISOFORM A"/>
    <property type="match status" value="1"/>
</dbReference>
<accession>A0A9W9A8A9</accession>
<dbReference type="GO" id="GO:0061908">
    <property type="term" value="C:phagophore"/>
    <property type="evidence" value="ECO:0007669"/>
    <property type="project" value="TreeGrafter"/>
</dbReference>
<evidence type="ECO:0000256" key="5">
    <source>
        <dbReference type="ARBA" id="ARBA00022448"/>
    </source>
</evidence>
<evidence type="ECO:0000256" key="13">
    <source>
        <dbReference type="SAM" id="MobiDB-lite"/>
    </source>
</evidence>
<evidence type="ECO:0000256" key="8">
    <source>
        <dbReference type="ARBA" id="ARBA00023055"/>
    </source>
</evidence>
<dbReference type="GO" id="GO:0000422">
    <property type="term" value="P:autophagy of mitochondrion"/>
    <property type="evidence" value="ECO:0007669"/>
    <property type="project" value="TreeGrafter"/>
</dbReference>
<dbReference type="GO" id="GO:0034727">
    <property type="term" value="P:piecemeal microautophagy of the nucleus"/>
    <property type="evidence" value="ECO:0007669"/>
    <property type="project" value="TreeGrafter"/>
</dbReference>
<evidence type="ECO:0000256" key="6">
    <source>
        <dbReference type="ARBA" id="ARBA00022824"/>
    </source>
</evidence>
<dbReference type="GO" id="GO:0032266">
    <property type="term" value="F:phosphatidylinositol-3-phosphate binding"/>
    <property type="evidence" value="ECO:0007669"/>
    <property type="project" value="TreeGrafter"/>
</dbReference>
<dbReference type="GO" id="GO:0061709">
    <property type="term" value="P:reticulophagy"/>
    <property type="evidence" value="ECO:0007669"/>
    <property type="project" value="TreeGrafter"/>
</dbReference>
<feature type="region of interest" description="Disordered" evidence="13">
    <location>
        <begin position="968"/>
        <end position="989"/>
    </location>
</feature>
<keyword evidence="7" id="KW-0072">Autophagy</keyword>
<dbReference type="Pfam" id="PF13329">
    <property type="entry name" value="ATG2_CAD"/>
    <property type="match status" value="1"/>
</dbReference>
<evidence type="ECO:0000256" key="10">
    <source>
        <dbReference type="ARBA" id="ARBA00024479"/>
    </source>
</evidence>
<evidence type="ECO:0000256" key="12">
    <source>
        <dbReference type="ARBA" id="ARBA00024631"/>
    </source>
</evidence>
<comment type="catalytic activity">
    <reaction evidence="12">
        <text>a 1,2-diacyl-sn-glycero-3-phosphocholine(in) = a 1,2-diacyl-sn-glycero-3-phosphocholine(out)</text>
        <dbReference type="Rhea" id="RHEA:38571"/>
        <dbReference type="ChEBI" id="CHEBI:57643"/>
    </reaction>
</comment>
<proteinExistence type="inferred from homology"/>
<feature type="region of interest" description="Disordered" evidence="13">
    <location>
        <begin position="1542"/>
        <end position="1563"/>
    </location>
</feature>